<protein>
    <recommendedName>
        <fullName evidence="6">50S ribosomal protein L9, chloroplastic</fullName>
    </recommendedName>
</protein>
<evidence type="ECO:0000256" key="3">
    <source>
        <dbReference type="ARBA" id="ARBA00022884"/>
    </source>
</evidence>
<dbReference type="Gene3D" id="3.40.5.10">
    <property type="entry name" value="Ribosomal protein L9, N-terminal domain"/>
    <property type="match status" value="1"/>
</dbReference>
<gene>
    <name evidence="9" type="ORF">ACAT0790_LOCUS62321</name>
</gene>
<keyword evidence="3" id="KW-0694">RNA-binding</keyword>
<feature type="domain" description="Large ribosomal subunit protein bL9 C-terminal" evidence="8">
    <location>
        <begin position="124"/>
        <end position="209"/>
    </location>
</feature>
<dbReference type="GO" id="GO:0005840">
    <property type="term" value="C:ribosome"/>
    <property type="evidence" value="ECO:0007669"/>
    <property type="project" value="UniProtKB-KW"/>
</dbReference>
<dbReference type="InterPro" id="IPR020070">
    <property type="entry name" value="Ribosomal_bL9_N"/>
</dbReference>
<evidence type="ECO:0000256" key="1">
    <source>
        <dbReference type="ARBA" id="ARBA00010605"/>
    </source>
</evidence>
<dbReference type="InterPro" id="IPR020069">
    <property type="entry name" value="Ribosomal_bL9_C"/>
</dbReference>
<evidence type="ECO:0000256" key="6">
    <source>
        <dbReference type="ARBA" id="ARBA00035427"/>
    </source>
</evidence>
<reference evidence="9" key="1">
    <citation type="submission" date="2021-01" db="EMBL/GenBank/DDBJ databases">
        <authorList>
            <person name="Corre E."/>
            <person name="Pelletier E."/>
            <person name="Niang G."/>
            <person name="Scheremetjew M."/>
            <person name="Finn R."/>
            <person name="Kale V."/>
            <person name="Holt S."/>
            <person name="Cochrane G."/>
            <person name="Meng A."/>
            <person name="Brown T."/>
            <person name="Cohen L."/>
        </authorList>
    </citation>
    <scope>NUCLEOTIDE SEQUENCE</scope>
    <source>
        <strain evidence="9">OF101</strain>
    </source>
</reference>
<dbReference type="GO" id="GO:0006412">
    <property type="term" value="P:translation"/>
    <property type="evidence" value="ECO:0007669"/>
    <property type="project" value="InterPro"/>
</dbReference>
<dbReference type="SUPFAM" id="SSF55658">
    <property type="entry name" value="L9 N-domain-like"/>
    <property type="match status" value="1"/>
</dbReference>
<dbReference type="EMBL" id="HBGE01104590">
    <property type="protein sequence ID" value="CAD9185547.1"/>
    <property type="molecule type" value="Transcribed_RNA"/>
</dbReference>
<evidence type="ECO:0000256" key="4">
    <source>
        <dbReference type="ARBA" id="ARBA00022980"/>
    </source>
</evidence>
<comment type="similarity">
    <text evidence="1">Belongs to the bacterial ribosomal protein bL9 family.</text>
</comment>
<dbReference type="GO" id="GO:0019843">
    <property type="term" value="F:rRNA binding"/>
    <property type="evidence" value="ECO:0007669"/>
    <property type="project" value="UniProtKB-KW"/>
</dbReference>
<evidence type="ECO:0000313" key="9">
    <source>
        <dbReference type="EMBL" id="CAD9185547.1"/>
    </source>
</evidence>
<keyword evidence="5" id="KW-0687">Ribonucleoprotein</keyword>
<evidence type="ECO:0000256" key="2">
    <source>
        <dbReference type="ARBA" id="ARBA00022730"/>
    </source>
</evidence>
<keyword evidence="4" id="KW-0689">Ribosomal protein</keyword>
<dbReference type="Pfam" id="PF03948">
    <property type="entry name" value="Ribosomal_L9_C"/>
    <property type="match status" value="1"/>
</dbReference>
<dbReference type="HAMAP" id="MF_00503">
    <property type="entry name" value="Ribosomal_bL9"/>
    <property type="match status" value="1"/>
</dbReference>
<dbReference type="PANTHER" id="PTHR21368">
    <property type="entry name" value="50S RIBOSOMAL PROTEIN L9"/>
    <property type="match status" value="1"/>
</dbReference>
<dbReference type="AlphaFoldDB" id="A0A7S1WSX1"/>
<dbReference type="InterPro" id="IPR020594">
    <property type="entry name" value="Ribosomal_bL9_bac/chp"/>
</dbReference>
<dbReference type="Gene3D" id="3.10.430.100">
    <property type="entry name" value="Ribosomal protein L9, C-terminal domain"/>
    <property type="match status" value="1"/>
</dbReference>
<evidence type="ECO:0000256" key="5">
    <source>
        <dbReference type="ARBA" id="ARBA00023274"/>
    </source>
</evidence>
<dbReference type="GO" id="GO:1990904">
    <property type="term" value="C:ribonucleoprotein complex"/>
    <property type="evidence" value="ECO:0007669"/>
    <property type="project" value="UniProtKB-KW"/>
</dbReference>
<dbReference type="InterPro" id="IPR036791">
    <property type="entry name" value="Ribosomal_bL9_C_sf"/>
</dbReference>
<keyword evidence="2" id="KW-0699">rRNA-binding</keyword>
<dbReference type="Pfam" id="PF01281">
    <property type="entry name" value="Ribosomal_L9_N"/>
    <property type="match status" value="1"/>
</dbReference>
<sequence length="220" mass="23851">MAPTTFAPVARPAAMRSRRQSRTSGTVVLAFLAAAALVVLRGIADGGAAMCPPVLPKKQKIKVVLLQDVEKLGRAGDVVEVKRGRMRNCLYPWGLAKKHSDEVMKKFQAEEKAKSSEMSKLVKQAMVIKEKIEVKGKYTFEKKLRQDGQKIYGSLSPTEVAEAITIETGYPVRITAVSVPKGISELGVYSVTVELAEGVTAYVEAEVVAEGGNAKEEEED</sequence>
<accession>A0A7S1WSX1</accession>
<dbReference type="SUPFAM" id="SSF55653">
    <property type="entry name" value="Ribosomal protein L9 C-domain"/>
    <property type="match status" value="1"/>
</dbReference>
<dbReference type="InterPro" id="IPR036935">
    <property type="entry name" value="Ribosomal_bL9_N_sf"/>
</dbReference>
<dbReference type="InterPro" id="IPR009027">
    <property type="entry name" value="Ribosomal_bL9/RNase_H1_N"/>
</dbReference>
<feature type="domain" description="Ribosomal protein L9" evidence="7">
    <location>
        <begin position="61"/>
        <end position="107"/>
    </location>
</feature>
<dbReference type="GO" id="GO:0003735">
    <property type="term" value="F:structural constituent of ribosome"/>
    <property type="evidence" value="ECO:0007669"/>
    <property type="project" value="InterPro"/>
</dbReference>
<evidence type="ECO:0000259" key="8">
    <source>
        <dbReference type="Pfam" id="PF03948"/>
    </source>
</evidence>
<proteinExistence type="inferred from homology"/>
<evidence type="ECO:0000259" key="7">
    <source>
        <dbReference type="Pfam" id="PF01281"/>
    </source>
</evidence>
<name>A0A7S1WSX1_ALECA</name>
<dbReference type="NCBIfam" id="TIGR00158">
    <property type="entry name" value="L9"/>
    <property type="match status" value="1"/>
</dbReference>
<dbReference type="InterPro" id="IPR000244">
    <property type="entry name" value="Ribosomal_bL9"/>
</dbReference>
<organism evidence="9">
    <name type="scientific">Alexandrium catenella</name>
    <name type="common">Red tide dinoflagellate</name>
    <name type="synonym">Gonyaulax catenella</name>
    <dbReference type="NCBI Taxonomy" id="2925"/>
    <lineage>
        <taxon>Eukaryota</taxon>
        <taxon>Sar</taxon>
        <taxon>Alveolata</taxon>
        <taxon>Dinophyceae</taxon>
        <taxon>Gonyaulacales</taxon>
        <taxon>Pyrocystaceae</taxon>
        <taxon>Alexandrium</taxon>
    </lineage>
</organism>